<sequence>MGQSQQRDSTNPNTWGLATKQIHAGIPEVADYGSTQLPIHATASYNFPTLQDAADRFALSSLGQIYTRITNPTTDAVEQKIAALEGGVGAVMTSSGQSATTLAVLNLAGAGDSVVVSASLYGGTQNLFKHTLPRLGIETIFVDDPDDLHTWKQAIKPNTKVLFGEVLGNPKADVLDVEAVADIAHQAGLPLIVDSTLTPPPVFRPFEHGVDIVVHSATKYLGGHAAALGGFVVDSGHFDWTADPEKFPWFNTPDESYHGVVFGTDFGPDGPLGANLSYILRLRTQLLRDLGSAASPFNAWIVNLGLETLSLRVSRHVESALTVAHWLEDHPLVQHVAYAGLESSPWYHRAQRLLPEGTSGIVSFNIAGGAQAGRIFAEALTLHKRVANLGDTRSLVIHPASTTHAQLSEAEQRAAGVEPSLVRLSVGLENPEDILADLQQGFAAVEQRR</sequence>
<dbReference type="AlphaFoldDB" id="A0AAJ6ANW6"/>
<dbReference type="Pfam" id="PF01053">
    <property type="entry name" value="Cys_Met_Meta_PP"/>
    <property type="match status" value="1"/>
</dbReference>
<evidence type="ECO:0000256" key="4">
    <source>
        <dbReference type="ARBA" id="ARBA00022898"/>
    </source>
</evidence>
<dbReference type="RefSeq" id="WP_279675319.1">
    <property type="nucleotide sequence ID" value="NZ_CP122566.1"/>
</dbReference>
<evidence type="ECO:0000256" key="6">
    <source>
        <dbReference type="RuleBase" id="RU362118"/>
    </source>
</evidence>
<dbReference type="SUPFAM" id="SSF53383">
    <property type="entry name" value="PLP-dependent transferases"/>
    <property type="match status" value="1"/>
</dbReference>
<protein>
    <submittedName>
        <fullName evidence="7">Aminotransferase class I/II-fold pyridoxal phosphate-dependent enzyme</fullName>
    </submittedName>
</protein>
<keyword evidence="7" id="KW-0032">Aminotransferase</keyword>
<dbReference type="Gene3D" id="3.40.640.10">
    <property type="entry name" value="Type I PLP-dependent aspartate aminotransferase-like (Major domain)"/>
    <property type="match status" value="1"/>
</dbReference>
<dbReference type="FunFam" id="3.40.640.10:FF:000035">
    <property type="entry name" value="O-succinylhomoserine sulfhydrylase"/>
    <property type="match status" value="1"/>
</dbReference>
<dbReference type="GO" id="GO:0030170">
    <property type="term" value="F:pyridoxal phosphate binding"/>
    <property type="evidence" value="ECO:0007669"/>
    <property type="project" value="InterPro"/>
</dbReference>
<dbReference type="GO" id="GO:0006535">
    <property type="term" value="P:cysteine biosynthetic process from serine"/>
    <property type="evidence" value="ECO:0007669"/>
    <property type="project" value="TreeGrafter"/>
</dbReference>
<feature type="modified residue" description="N6-(pyridoxal phosphate)lysine" evidence="5">
    <location>
        <position position="219"/>
    </location>
</feature>
<name>A0AAJ6ANW6_9MICC</name>
<evidence type="ECO:0000256" key="3">
    <source>
        <dbReference type="ARBA" id="ARBA00022679"/>
    </source>
</evidence>
<dbReference type="GO" id="GO:0008483">
    <property type="term" value="F:transaminase activity"/>
    <property type="evidence" value="ECO:0007669"/>
    <property type="project" value="UniProtKB-KW"/>
</dbReference>
<dbReference type="InterPro" id="IPR006235">
    <property type="entry name" value="OAc-hSer/O-AcSer_sulfhydrylase"/>
</dbReference>
<dbReference type="InterPro" id="IPR015424">
    <property type="entry name" value="PyrdxlP-dep_Trfase"/>
</dbReference>
<reference evidence="7 8" key="1">
    <citation type="submission" date="2023-03" db="EMBL/GenBank/DDBJ databases">
        <title>Complete genome sequences of several Auritidibacter ignavus strains isolated from ear infections.</title>
        <authorList>
            <person name="Baehr T."/>
            <person name="Baumhoegger A.M."/>
        </authorList>
    </citation>
    <scope>NUCLEOTIDE SEQUENCE [LARGE SCALE GENOMIC DNA]</scope>
    <source>
        <strain evidence="7 8">BABAE-6</strain>
    </source>
</reference>
<dbReference type="PIRSF" id="PIRSF001434">
    <property type="entry name" value="CGS"/>
    <property type="match status" value="1"/>
</dbReference>
<comment type="similarity">
    <text evidence="2 6">Belongs to the trans-sulfuration enzymes family.</text>
</comment>
<keyword evidence="3" id="KW-0808">Transferase</keyword>
<evidence type="ECO:0000313" key="8">
    <source>
        <dbReference type="Proteomes" id="UP001224674"/>
    </source>
</evidence>
<dbReference type="NCBIfam" id="TIGR01326">
    <property type="entry name" value="OAH_OAS_sulfhy"/>
    <property type="match status" value="1"/>
</dbReference>
<dbReference type="GO" id="GO:0003961">
    <property type="term" value="F:O-acetylhomoserine aminocarboxypropyltransferase activity"/>
    <property type="evidence" value="ECO:0007669"/>
    <property type="project" value="TreeGrafter"/>
</dbReference>
<dbReference type="InterPro" id="IPR015421">
    <property type="entry name" value="PyrdxlP-dep_Trfase_major"/>
</dbReference>
<evidence type="ECO:0000256" key="2">
    <source>
        <dbReference type="ARBA" id="ARBA00009077"/>
    </source>
</evidence>
<dbReference type="GO" id="GO:0005737">
    <property type="term" value="C:cytoplasm"/>
    <property type="evidence" value="ECO:0007669"/>
    <property type="project" value="TreeGrafter"/>
</dbReference>
<organism evidence="7 8">
    <name type="scientific">Auritidibacter ignavus</name>
    <dbReference type="NCBI Taxonomy" id="678932"/>
    <lineage>
        <taxon>Bacteria</taxon>
        <taxon>Bacillati</taxon>
        <taxon>Actinomycetota</taxon>
        <taxon>Actinomycetes</taxon>
        <taxon>Micrococcales</taxon>
        <taxon>Micrococcaceae</taxon>
        <taxon>Auritidibacter</taxon>
    </lineage>
</organism>
<dbReference type="PANTHER" id="PTHR43797:SF2">
    <property type="entry name" value="HOMOCYSTEINE_CYSTEINE SYNTHASE"/>
    <property type="match status" value="1"/>
</dbReference>
<evidence type="ECO:0000313" key="7">
    <source>
        <dbReference type="EMBL" id="WGH94238.1"/>
    </source>
</evidence>
<dbReference type="GO" id="GO:0019346">
    <property type="term" value="P:transsulfuration"/>
    <property type="evidence" value="ECO:0007669"/>
    <property type="project" value="InterPro"/>
</dbReference>
<accession>A0AAJ6ANW6</accession>
<dbReference type="CDD" id="cd00614">
    <property type="entry name" value="CGS_like"/>
    <property type="match status" value="1"/>
</dbReference>
<keyword evidence="8" id="KW-1185">Reference proteome</keyword>
<proteinExistence type="inferred from homology"/>
<evidence type="ECO:0000256" key="5">
    <source>
        <dbReference type="PIRSR" id="PIRSR001434-2"/>
    </source>
</evidence>
<dbReference type="GO" id="GO:0071269">
    <property type="term" value="P:L-homocysteine biosynthetic process"/>
    <property type="evidence" value="ECO:0007669"/>
    <property type="project" value="TreeGrafter"/>
</dbReference>
<keyword evidence="4 5" id="KW-0663">Pyridoxal phosphate</keyword>
<dbReference type="PANTHER" id="PTHR43797">
    <property type="entry name" value="HOMOCYSTEINE/CYSTEINE SYNTHASE"/>
    <property type="match status" value="1"/>
</dbReference>
<dbReference type="InterPro" id="IPR015422">
    <property type="entry name" value="PyrdxlP-dep_Trfase_small"/>
</dbReference>
<dbReference type="Proteomes" id="UP001224674">
    <property type="component" value="Chromosome"/>
</dbReference>
<dbReference type="EMBL" id="CP122566">
    <property type="protein sequence ID" value="WGH94238.1"/>
    <property type="molecule type" value="Genomic_DNA"/>
</dbReference>
<dbReference type="InterPro" id="IPR000277">
    <property type="entry name" value="Cys/Met-Metab_PyrdxlP-dep_enz"/>
</dbReference>
<dbReference type="Gene3D" id="3.90.1150.10">
    <property type="entry name" value="Aspartate Aminotransferase, domain 1"/>
    <property type="match status" value="1"/>
</dbReference>
<dbReference type="GO" id="GO:0004124">
    <property type="term" value="F:cysteine synthase activity"/>
    <property type="evidence" value="ECO:0007669"/>
    <property type="project" value="TreeGrafter"/>
</dbReference>
<evidence type="ECO:0000256" key="1">
    <source>
        <dbReference type="ARBA" id="ARBA00001933"/>
    </source>
</evidence>
<gene>
    <name evidence="7" type="ORF">QDX21_05470</name>
</gene>
<comment type="cofactor">
    <cofactor evidence="1 6">
        <name>pyridoxal 5'-phosphate</name>
        <dbReference type="ChEBI" id="CHEBI:597326"/>
    </cofactor>
</comment>